<evidence type="ECO:0000313" key="1">
    <source>
        <dbReference type="EMBL" id="GBL83612.1"/>
    </source>
</evidence>
<reference evidence="1 2" key="1">
    <citation type="journal article" date="2019" name="Sci. Rep.">
        <title>Orb-weaving spider Araneus ventricosus genome elucidates the spidroin gene catalogue.</title>
        <authorList>
            <person name="Kono N."/>
            <person name="Nakamura H."/>
            <person name="Ohtoshi R."/>
            <person name="Moran D.A.P."/>
            <person name="Shinohara A."/>
            <person name="Yoshida Y."/>
            <person name="Fujiwara M."/>
            <person name="Mori M."/>
            <person name="Tomita M."/>
            <person name="Arakawa K."/>
        </authorList>
    </citation>
    <scope>NUCLEOTIDE SEQUENCE [LARGE SCALE GENOMIC DNA]</scope>
</reference>
<gene>
    <name evidence="1" type="ORF">AVEN_196435_1</name>
</gene>
<comment type="caution">
    <text evidence="1">The sequence shown here is derived from an EMBL/GenBank/DDBJ whole genome shotgun (WGS) entry which is preliminary data.</text>
</comment>
<evidence type="ECO:0000313" key="2">
    <source>
        <dbReference type="Proteomes" id="UP000499080"/>
    </source>
</evidence>
<dbReference type="AlphaFoldDB" id="A0A4Y2AU90"/>
<protein>
    <submittedName>
        <fullName evidence="1">Uncharacterized protein</fullName>
    </submittedName>
</protein>
<feature type="non-terminal residue" evidence="1">
    <location>
        <position position="55"/>
    </location>
</feature>
<proteinExistence type="predicted"/>
<dbReference type="EMBL" id="BGPR01000033">
    <property type="protein sequence ID" value="GBL83612.1"/>
    <property type="molecule type" value="Genomic_DNA"/>
</dbReference>
<dbReference type="Proteomes" id="UP000499080">
    <property type="component" value="Unassembled WGS sequence"/>
</dbReference>
<organism evidence="1 2">
    <name type="scientific">Araneus ventricosus</name>
    <name type="common">Orbweaver spider</name>
    <name type="synonym">Epeira ventricosa</name>
    <dbReference type="NCBI Taxonomy" id="182803"/>
    <lineage>
        <taxon>Eukaryota</taxon>
        <taxon>Metazoa</taxon>
        <taxon>Ecdysozoa</taxon>
        <taxon>Arthropoda</taxon>
        <taxon>Chelicerata</taxon>
        <taxon>Arachnida</taxon>
        <taxon>Araneae</taxon>
        <taxon>Araneomorphae</taxon>
        <taxon>Entelegynae</taxon>
        <taxon>Araneoidea</taxon>
        <taxon>Araneidae</taxon>
        <taxon>Araneus</taxon>
    </lineage>
</organism>
<name>A0A4Y2AU90_ARAVE</name>
<accession>A0A4Y2AU90</accession>
<sequence length="55" mass="6221">MIGPALEQANELDQHDLSYAMCWPVPCLFIPLSYNLGIDSKPLKCRFPAPIRHLP</sequence>
<keyword evidence="2" id="KW-1185">Reference proteome</keyword>